<dbReference type="GO" id="GO:0000150">
    <property type="term" value="F:DNA strand exchange activity"/>
    <property type="evidence" value="ECO:0007669"/>
    <property type="project" value="InterPro"/>
</dbReference>
<dbReference type="Gene3D" id="3.40.50.1390">
    <property type="entry name" value="Resolvase, N-terminal catalytic domain"/>
    <property type="match status" value="1"/>
</dbReference>
<evidence type="ECO:0000313" key="5">
    <source>
        <dbReference type="EMBL" id="MBB5128487.1"/>
    </source>
</evidence>
<keyword evidence="3" id="KW-0175">Coiled coil</keyword>
<gene>
    <name evidence="5" type="ORF">FHS32_005262</name>
</gene>
<feature type="domain" description="Resolvase/invertase-type recombinase catalytic" evidence="4">
    <location>
        <begin position="20"/>
        <end position="165"/>
    </location>
</feature>
<keyword evidence="6" id="KW-1185">Reference proteome</keyword>
<dbReference type="AlphaFoldDB" id="A0A7W8BT93"/>
<accession>A0A7W8BT93</accession>
<comment type="caution">
    <text evidence="5">The sequence shown here is derived from an EMBL/GenBank/DDBJ whole genome shotgun (WGS) entry which is preliminary data.</text>
</comment>
<dbReference type="CDD" id="cd00338">
    <property type="entry name" value="Ser_Recombinase"/>
    <property type="match status" value="1"/>
</dbReference>
<name>A0A7W8BT93_9ACTN</name>
<dbReference type="PANTHER" id="PTHR30461">
    <property type="entry name" value="DNA-INVERTASE FROM LAMBDOID PROPHAGE"/>
    <property type="match status" value="1"/>
</dbReference>
<dbReference type="InterPro" id="IPR050639">
    <property type="entry name" value="SSR_resolvase"/>
</dbReference>
<dbReference type="SMART" id="SM00857">
    <property type="entry name" value="Resolvase"/>
    <property type="match status" value="1"/>
</dbReference>
<evidence type="ECO:0000313" key="6">
    <source>
        <dbReference type="Proteomes" id="UP000568022"/>
    </source>
</evidence>
<dbReference type="Proteomes" id="UP000568022">
    <property type="component" value="Unassembled WGS sequence"/>
</dbReference>
<sequence>MTTPRHLTKGSRSGKTREPFVAYIRVSTYYEEKISPDIQRASIKAWADRNGAEIVEWIQDLDVSGRKTKRRIAEALGWVESRKARGIAVWRYSRFGRSRHGNAVNLARLESLGGRLASATEAADTRTAFGKLQMGMAFKFAEYESDRIGEQWAETREHRRSAGLPATGGKRWGYIWHRRHLDEEAGVIHREWYEPDDTGRIVTSLYERVAEGESMVSVTQWLGRNGYKGTRGKPWLQSGLTRYMDRGFAAGWIPYHPDDCTCPPKDPDSSASRGELCPNRIWIPGAHEPIVPEDVWTAYKEKREKARNTPSGNRQPAYALSGIMRCGRCGGTCSAAGGATHGAGGVRIDKPGYMFRCSKMKDNRTCDGVYILRTVAEDAVKKRLAEWSDAIERAAATIPQQRTEEVGSPRERLAGAREQMRNTLADLQQQLDRQTDLLTRGIIPEDSYKRERDRLTREQQDTTARLAELDKRTEEEEAQPVDFLPVIRGLLDRWDLTPVETRRTMLRSVLRGVWAYPKCTAPDGTKHPAYAVPVAVWEDAPTLTGPRANA</sequence>
<organism evidence="5 6">
    <name type="scientific">Streptomyces griseoloalbus</name>
    <dbReference type="NCBI Taxonomy" id="67303"/>
    <lineage>
        <taxon>Bacteria</taxon>
        <taxon>Bacillati</taxon>
        <taxon>Actinomycetota</taxon>
        <taxon>Actinomycetes</taxon>
        <taxon>Kitasatosporales</taxon>
        <taxon>Streptomycetaceae</taxon>
        <taxon>Streptomyces</taxon>
    </lineage>
</organism>
<evidence type="ECO:0000256" key="1">
    <source>
        <dbReference type="ARBA" id="ARBA00023125"/>
    </source>
</evidence>
<dbReference type="Pfam" id="PF07508">
    <property type="entry name" value="Recombinase"/>
    <property type="match status" value="1"/>
</dbReference>
<evidence type="ECO:0000259" key="4">
    <source>
        <dbReference type="SMART" id="SM00857"/>
    </source>
</evidence>
<dbReference type="SUPFAM" id="SSF53041">
    <property type="entry name" value="Resolvase-like"/>
    <property type="match status" value="1"/>
</dbReference>
<dbReference type="InterPro" id="IPR025827">
    <property type="entry name" value="Zn_ribbon_recom_dom"/>
</dbReference>
<dbReference type="InterPro" id="IPR006119">
    <property type="entry name" value="Resolv_N"/>
</dbReference>
<reference evidence="5 6" key="1">
    <citation type="submission" date="2020-08" db="EMBL/GenBank/DDBJ databases">
        <title>Genomic Encyclopedia of Type Strains, Phase III (KMG-III): the genomes of soil and plant-associated and newly described type strains.</title>
        <authorList>
            <person name="Whitman W."/>
        </authorList>
    </citation>
    <scope>NUCLEOTIDE SEQUENCE [LARGE SCALE GENOMIC DNA]</scope>
    <source>
        <strain evidence="5 6">CECT 3226</strain>
    </source>
</reference>
<evidence type="ECO:0000256" key="2">
    <source>
        <dbReference type="ARBA" id="ARBA00023172"/>
    </source>
</evidence>
<keyword evidence="2" id="KW-0233">DNA recombination</keyword>
<dbReference type="InterPro" id="IPR011109">
    <property type="entry name" value="DNA_bind_recombinase_dom"/>
</dbReference>
<evidence type="ECO:0000256" key="3">
    <source>
        <dbReference type="SAM" id="Coils"/>
    </source>
</evidence>
<feature type="coiled-coil region" evidence="3">
    <location>
        <begin position="410"/>
        <end position="479"/>
    </location>
</feature>
<dbReference type="PANTHER" id="PTHR30461:SF2">
    <property type="entry name" value="SERINE RECOMBINASE PINE-RELATED"/>
    <property type="match status" value="1"/>
</dbReference>
<dbReference type="InterPro" id="IPR038109">
    <property type="entry name" value="DNA_bind_recomb_sf"/>
</dbReference>
<dbReference type="InterPro" id="IPR036162">
    <property type="entry name" value="Resolvase-like_N_sf"/>
</dbReference>
<keyword evidence="1" id="KW-0238">DNA-binding</keyword>
<dbReference type="EMBL" id="JACHJE010000013">
    <property type="protein sequence ID" value="MBB5128487.1"/>
    <property type="molecule type" value="Genomic_DNA"/>
</dbReference>
<protein>
    <submittedName>
        <fullName evidence="5">DNA invertase Pin-like site-specific DNA recombinase</fullName>
    </submittedName>
</protein>
<proteinExistence type="predicted"/>
<dbReference type="Pfam" id="PF13408">
    <property type="entry name" value="Zn_ribbon_recom"/>
    <property type="match status" value="1"/>
</dbReference>
<dbReference type="Gene3D" id="3.90.1750.20">
    <property type="entry name" value="Putative Large Serine Recombinase, Chain B, Domain 2"/>
    <property type="match status" value="1"/>
</dbReference>
<dbReference type="GO" id="GO:0003677">
    <property type="term" value="F:DNA binding"/>
    <property type="evidence" value="ECO:0007669"/>
    <property type="project" value="UniProtKB-KW"/>
</dbReference>
<dbReference type="Pfam" id="PF00239">
    <property type="entry name" value="Resolvase"/>
    <property type="match status" value="1"/>
</dbReference>